<dbReference type="InterPro" id="IPR036188">
    <property type="entry name" value="FAD/NAD-bd_sf"/>
</dbReference>
<dbReference type="AlphaFoldDB" id="A0A6P1TPP4"/>
<dbReference type="EMBL" id="CP048000">
    <property type="protein sequence ID" value="QHQ61776.1"/>
    <property type="molecule type" value="Genomic_DNA"/>
</dbReference>
<dbReference type="GO" id="GO:0071949">
    <property type="term" value="F:FAD binding"/>
    <property type="evidence" value="ECO:0007669"/>
    <property type="project" value="InterPro"/>
</dbReference>
<dbReference type="NCBIfam" id="NF010584">
    <property type="entry name" value="PRK13977.1"/>
    <property type="match status" value="1"/>
</dbReference>
<gene>
    <name evidence="2" type="ORF">Ana3638_14150</name>
</gene>
<dbReference type="Pfam" id="PF06100">
    <property type="entry name" value="MCRA"/>
    <property type="match status" value="1"/>
</dbReference>
<dbReference type="Gene3D" id="3.50.50.60">
    <property type="entry name" value="FAD/NAD(P)-binding domain"/>
    <property type="match status" value="2"/>
</dbReference>
<evidence type="ECO:0000313" key="2">
    <source>
        <dbReference type="EMBL" id="QHQ61776.1"/>
    </source>
</evidence>
<dbReference type="GO" id="GO:0006631">
    <property type="term" value="P:fatty acid metabolic process"/>
    <property type="evidence" value="ECO:0007669"/>
    <property type="project" value="InterPro"/>
</dbReference>
<reference evidence="2 3" key="1">
    <citation type="submission" date="2020-01" db="EMBL/GenBank/DDBJ databases">
        <title>Genome analysis of Anaerocolumna sp. CBA3638.</title>
        <authorList>
            <person name="Kim J."/>
            <person name="Roh S.W."/>
        </authorList>
    </citation>
    <scope>NUCLEOTIDE SEQUENCE [LARGE SCALE GENOMIC DNA]</scope>
    <source>
        <strain evidence="2 3">CBA3638</strain>
    </source>
</reference>
<keyword evidence="1" id="KW-1133">Transmembrane helix</keyword>
<keyword evidence="3" id="KW-1185">Reference proteome</keyword>
<protein>
    <submittedName>
        <fullName evidence="2">Oleate hydratase</fullName>
        <ecNumber evidence="2">4.2.1.53</ecNumber>
    </submittedName>
</protein>
<sequence>MNIYSTMYHPNKPEGIHERKVYIVGGGLAGLAAAAFLVDDAGVPGENITILEKHNDVGGSMDGIRSEFGYLCRGEREMEPYMECLWYLYSKIPSLENPGRTVLDDIVDFNRDEPIHSECRVLVNRGERYNRVHDYRFAPKDMADMQRFLKLPEAALEDKKISDFFDESFFKSSCWINFHSCLAFKTYHSALECQRYFERFALEVRHEYLEGIIHTKYCEYDALIRPLMTWLCNKGVKTAYGCFVYDIEMDELCNTAKTILLRQNGEESVIKMDGKDLVFVTNGSMTTNSTFGDNNTVAPVNRDTSDLGAFTLWQNLAKKHEKFGHPEKFIGHIDKTKWVSFMPTIKGYPELVSRIEKMTGSKAGTGGAITILDSNWDISFELHHNPFFLDQKEDEQVMWGYGCYGENEGNYIKKPMFECTGDEIMTELLYHLNMLDIKDEVLSHSYISTCMMPYITSQFMPRKETDRPKNVPEGCKNIGFLGQYVEIPEDVVFTVEMSVRTGLEAVYKLTGLEKDILEVYPSRYDIRYTVERLKKFAGKTAAEKLTIEDIPALNNIQDINEMKHMAISLLNSFPPYYRMYLGRDKTVPLKETVLHPEAPLSR</sequence>
<name>A0A6P1TPP4_9FIRM</name>
<dbReference type="KEGG" id="anr:Ana3638_14150"/>
<dbReference type="PANTHER" id="PTHR37417">
    <property type="entry name" value="67 KDA MYOSIN-CROSS-REACTIVE ANTIGEN FAMILY PROTEIN (AFU_ORTHOLOGUE AFUA_5G09970)"/>
    <property type="match status" value="1"/>
</dbReference>
<dbReference type="EC" id="4.2.1.53" evidence="2"/>
<dbReference type="Gene3D" id="3.30.9.80">
    <property type="match status" value="1"/>
</dbReference>
<keyword evidence="1" id="KW-0472">Membrane</keyword>
<organism evidence="2 3">
    <name type="scientific">Anaerocolumna sedimenticola</name>
    <dbReference type="NCBI Taxonomy" id="2696063"/>
    <lineage>
        <taxon>Bacteria</taxon>
        <taxon>Bacillati</taxon>
        <taxon>Bacillota</taxon>
        <taxon>Clostridia</taxon>
        <taxon>Lachnospirales</taxon>
        <taxon>Lachnospiraceae</taxon>
        <taxon>Anaerocolumna</taxon>
    </lineage>
</organism>
<feature type="transmembrane region" description="Helical" evidence="1">
    <location>
        <begin position="21"/>
        <end position="38"/>
    </location>
</feature>
<evidence type="ECO:0000256" key="1">
    <source>
        <dbReference type="SAM" id="Phobius"/>
    </source>
</evidence>
<accession>A0A6P1TPP4</accession>
<dbReference type="PANTHER" id="PTHR37417:SF3">
    <property type="entry name" value="MYOSIN-CROSSREACTIVE PROTEIN"/>
    <property type="match status" value="1"/>
</dbReference>
<dbReference type="Proteomes" id="UP000464314">
    <property type="component" value="Chromosome"/>
</dbReference>
<dbReference type="RefSeq" id="WP_161838601.1">
    <property type="nucleotide sequence ID" value="NZ_CP048000.1"/>
</dbReference>
<evidence type="ECO:0000313" key="3">
    <source>
        <dbReference type="Proteomes" id="UP000464314"/>
    </source>
</evidence>
<dbReference type="SUPFAM" id="SSF51905">
    <property type="entry name" value="FAD/NAD(P)-binding domain"/>
    <property type="match status" value="1"/>
</dbReference>
<dbReference type="InterPro" id="IPR010354">
    <property type="entry name" value="Oleate_hydratase"/>
</dbReference>
<keyword evidence="2" id="KW-0456">Lyase</keyword>
<dbReference type="GO" id="GO:0050151">
    <property type="term" value="F:oleate hydratase activity"/>
    <property type="evidence" value="ECO:0007669"/>
    <property type="project" value="UniProtKB-EC"/>
</dbReference>
<keyword evidence="1" id="KW-0812">Transmembrane</keyword>
<proteinExistence type="predicted"/>